<evidence type="ECO:0000256" key="7">
    <source>
        <dbReference type="ARBA" id="ARBA00022692"/>
    </source>
</evidence>
<dbReference type="Pfam" id="PF00072">
    <property type="entry name" value="Response_reg"/>
    <property type="match status" value="1"/>
</dbReference>
<keyword evidence="8" id="KW-0418">Kinase</keyword>
<dbReference type="CDD" id="cd00082">
    <property type="entry name" value="HisKA"/>
    <property type="match status" value="1"/>
</dbReference>
<dbReference type="GO" id="GO:0012505">
    <property type="term" value="C:endomembrane system"/>
    <property type="evidence" value="ECO:0007669"/>
    <property type="project" value="UniProtKB-SubCell"/>
</dbReference>
<evidence type="ECO:0000259" key="17">
    <source>
        <dbReference type="PROSITE" id="PS50110"/>
    </source>
</evidence>
<dbReference type="Pfam" id="PF03924">
    <property type="entry name" value="CHASE"/>
    <property type="match status" value="1"/>
</dbReference>
<accession>A0AAV8PVY3</accession>
<dbReference type="GO" id="GO:0019955">
    <property type="term" value="F:cytokine binding"/>
    <property type="evidence" value="ECO:0007669"/>
    <property type="project" value="UniProtKB-ARBA"/>
</dbReference>
<dbReference type="PANTHER" id="PTHR43719:SF73">
    <property type="entry name" value="HISTIDINE KINASE 3"/>
    <property type="match status" value="1"/>
</dbReference>
<evidence type="ECO:0000256" key="4">
    <source>
        <dbReference type="ARBA" id="ARBA00012438"/>
    </source>
</evidence>
<evidence type="ECO:0000256" key="12">
    <source>
        <dbReference type="ARBA" id="ARBA00023136"/>
    </source>
</evidence>
<evidence type="ECO:0000256" key="1">
    <source>
        <dbReference type="ARBA" id="ARBA00000085"/>
    </source>
</evidence>
<dbReference type="InterPro" id="IPR003661">
    <property type="entry name" value="HisK_dim/P_dom"/>
</dbReference>
<evidence type="ECO:0000256" key="13">
    <source>
        <dbReference type="PROSITE-ProRule" id="PRU00169"/>
    </source>
</evidence>
<dbReference type="SUPFAM" id="SSF55874">
    <property type="entry name" value="ATPase domain of HSP90 chaperone/DNA topoisomerase II/histidine kinase"/>
    <property type="match status" value="1"/>
</dbReference>
<evidence type="ECO:0000256" key="5">
    <source>
        <dbReference type="ARBA" id="ARBA00022553"/>
    </source>
</evidence>
<dbReference type="CDD" id="cd16922">
    <property type="entry name" value="HATPase_EvgS-ArcB-TorS-like"/>
    <property type="match status" value="1"/>
</dbReference>
<evidence type="ECO:0000256" key="9">
    <source>
        <dbReference type="ARBA" id="ARBA00022864"/>
    </source>
</evidence>
<dbReference type="PANTHER" id="PTHR43719">
    <property type="entry name" value="TWO-COMPONENT HISTIDINE KINASE"/>
    <property type="match status" value="1"/>
</dbReference>
<evidence type="ECO:0000256" key="3">
    <source>
        <dbReference type="ARBA" id="ARBA00004127"/>
    </source>
</evidence>
<feature type="transmembrane region" description="Helical" evidence="15">
    <location>
        <begin position="59"/>
        <end position="78"/>
    </location>
</feature>
<dbReference type="Gene3D" id="3.30.450.350">
    <property type="entry name" value="CHASE domain"/>
    <property type="match status" value="1"/>
</dbReference>
<evidence type="ECO:0000256" key="15">
    <source>
        <dbReference type="SAM" id="Phobius"/>
    </source>
</evidence>
<name>A0AAV8PVY3_ENSVE</name>
<protein>
    <recommendedName>
        <fullName evidence="4">histidine kinase</fullName>
        <ecNumber evidence="4">2.7.13.3</ecNumber>
    </recommendedName>
</protein>
<dbReference type="SMART" id="SM01079">
    <property type="entry name" value="CHASE"/>
    <property type="match status" value="1"/>
</dbReference>
<evidence type="ECO:0000256" key="11">
    <source>
        <dbReference type="ARBA" id="ARBA00023012"/>
    </source>
</evidence>
<evidence type="ECO:0000256" key="10">
    <source>
        <dbReference type="ARBA" id="ARBA00022989"/>
    </source>
</evidence>
<proteinExistence type="predicted"/>
<comment type="caution">
    <text evidence="19">The sequence shown here is derived from an EMBL/GenBank/DDBJ whole genome shotgun (WGS) entry which is preliminary data.</text>
</comment>
<keyword evidence="10 15" id="KW-1133">Transmembrane helix</keyword>
<dbReference type="Pfam" id="PF00512">
    <property type="entry name" value="HisKA"/>
    <property type="match status" value="1"/>
</dbReference>
<dbReference type="InterPro" id="IPR056839">
    <property type="entry name" value="Receiver_AHK4/CRE1_1st"/>
</dbReference>
<dbReference type="InterPro" id="IPR001789">
    <property type="entry name" value="Sig_transdc_resp-reg_receiver"/>
</dbReference>
<dbReference type="InterPro" id="IPR050956">
    <property type="entry name" value="2C_system_His_kinase"/>
</dbReference>
<evidence type="ECO:0000256" key="14">
    <source>
        <dbReference type="SAM" id="MobiDB-lite"/>
    </source>
</evidence>
<dbReference type="CDD" id="cd17546">
    <property type="entry name" value="REC_hyHK_CKI1_RcsC-like"/>
    <property type="match status" value="1"/>
</dbReference>
<dbReference type="SMART" id="SM00387">
    <property type="entry name" value="HATPase_c"/>
    <property type="match status" value="1"/>
</dbReference>
<feature type="domain" description="Histidine kinase" evidence="16">
    <location>
        <begin position="420"/>
        <end position="689"/>
    </location>
</feature>
<keyword evidence="6" id="KW-0808">Transferase</keyword>
<comment type="catalytic activity">
    <reaction evidence="1">
        <text>ATP + protein L-histidine = ADP + protein N-phospho-L-histidine.</text>
        <dbReference type="EC" id="2.7.13.3"/>
    </reaction>
</comment>
<dbReference type="FunFam" id="3.30.450.350:FF:000001">
    <property type="entry name" value="Histidine kinase 4"/>
    <property type="match status" value="1"/>
</dbReference>
<dbReference type="InterPro" id="IPR006189">
    <property type="entry name" value="CHASE_dom"/>
</dbReference>
<dbReference type="AlphaFoldDB" id="A0AAV8PVY3"/>
<dbReference type="PRINTS" id="PR00344">
    <property type="entry name" value="BCTRLSENSOR"/>
</dbReference>
<dbReference type="Proteomes" id="UP001222027">
    <property type="component" value="Unassembled WGS sequence"/>
</dbReference>
<comment type="subcellular location">
    <subcellularLocation>
        <location evidence="3">Endomembrane system</location>
        <topology evidence="3">Multi-pass membrane protein</topology>
    </subcellularLocation>
</comment>
<dbReference type="Gene3D" id="6.10.250.1190">
    <property type="match status" value="1"/>
</dbReference>
<keyword evidence="11" id="KW-0902">Two-component regulatory system</keyword>
<dbReference type="PROSITE" id="PS50839">
    <property type="entry name" value="CHASE"/>
    <property type="match status" value="1"/>
</dbReference>
<feature type="region of interest" description="Disordered" evidence="14">
    <location>
        <begin position="175"/>
        <end position="198"/>
    </location>
</feature>
<feature type="modified residue" description="4-aspartylphosphate" evidence="13">
    <location>
        <position position="903"/>
    </location>
</feature>
<dbReference type="SMART" id="SM00388">
    <property type="entry name" value="HisKA"/>
    <property type="match status" value="1"/>
</dbReference>
<dbReference type="EMBL" id="JAQQAF010000003">
    <property type="protein sequence ID" value="KAJ8499989.1"/>
    <property type="molecule type" value="Genomic_DNA"/>
</dbReference>
<dbReference type="InterPro" id="IPR005467">
    <property type="entry name" value="His_kinase_dom"/>
</dbReference>
<feature type="transmembrane region" description="Helical" evidence="15">
    <location>
        <begin position="361"/>
        <end position="383"/>
    </location>
</feature>
<dbReference type="InterPro" id="IPR036890">
    <property type="entry name" value="HATPase_C_sf"/>
</dbReference>
<dbReference type="InterPro" id="IPR042240">
    <property type="entry name" value="CHASE_sf"/>
</dbReference>
<dbReference type="PROSITE" id="PS50109">
    <property type="entry name" value="HIS_KIN"/>
    <property type="match status" value="1"/>
</dbReference>
<dbReference type="Pfam" id="PF02518">
    <property type="entry name" value="HATPase_c"/>
    <property type="match status" value="1"/>
</dbReference>
<gene>
    <name evidence="19" type="ORF">OPV22_010541</name>
</gene>
<dbReference type="PROSITE" id="PS50110">
    <property type="entry name" value="RESPONSE_REGULATORY"/>
    <property type="match status" value="1"/>
</dbReference>
<dbReference type="InterPro" id="IPR004358">
    <property type="entry name" value="Sig_transdc_His_kin-like_C"/>
</dbReference>
<keyword evidence="12 15" id="KW-0472">Membrane</keyword>
<evidence type="ECO:0000256" key="6">
    <source>
        <dbReference type="ARBA" id="ARBA00022679"/>
    </source>
</evidence>
<keyword evidence="9" id="KW-0932">Cytokinin signaling pathway</keyword>
<keyword evidence="5 13" id="KW-0597">Phosphoprotein</keyword>
<comment type="function">
    <text evidence="2">Cytokinin receptor related to bacterial two-component regulators. Functions as a histidine kinase and transmits the stress signal to a downstream MAPK cascade.</text>
</comment>
<dbReference type="Gene3D" id="3.40.50.2300">
    <property type="match status" value="1"/>
</dbReference>
<evidence type="ECO:0000259" key="18">
    <source>
        <dbReference type="PROSITE" id="PS50839"/>
    </source>
</evidence>
<evidence type="ECO:0000259" key="16">
    <source>
        <dbReference type="PROSITE" id="PS50109"/>
    </source>
</evidence>
<evidence type="ECO:0000256" key="8">
    <source>
        <dbReference type="ARBA" id="ARBA00022777"/>
    </source>
</evidence>
<dbReference type="GO" id="GO:0005634">
    <property type="term" value="C:nucleus"/>
    <property type="evidence" value="ECO:0007669"/>
    <property type="project" value="TreeGrafter"/>
</dbReference>
<dbReference type="SMART" id="SM00448">
    <property type="entry name" value="REC"/>
    <property type="match status" value="1"/>
</dbReference>
<dbReference type="EC" id="2.7.13.3" evidence="4"/>
<sequence length="1014" mass="113908">MNWFIDAQIMDPKTGYLSDECNSLLGWSKIFPARDWRNYLYNNYFESKMVRGIWWKKLLAWWIAAWFLGSLSIFWFMNSQAVDKRREMLASMCDERAMMLQDQFNVSMNHLQALAILISTFHHAKEHSAIDQITFARYAERTAFERPLTSGVAYAVKVLHSEREQFEKQHGWRIRRMDPTEQTPTRKEDADFDNQETSPVKDEYAPVIFAQDTYKHVISFDMLTGKEDRENILRARESGKGVLTAPFQLLKSKRLGVILTYAVYKSQLPSCATPAERIQAAIGYLGGIFDIEALVDKLLHQLACKHSIVVSVYDTTNPDAPISMYGSNMTGIGMYHNSTLHFGDPVRKHEMHCRFKQKSPLPWLAITTSFGTLVIALLVGYIIHATVNRIAKVEDDYQQMMELKKRAEAADVAKSQFLATVSHEIRTPMNGVLGMLQMLMDTDLDITQEDYVRTAQASGKALVSLINEVLDQAKIESGKLELEAVPFDLRAVLDDILSLFYGKAQEKGLELAVYVSDQVPEILIGDHGRIRQIITNLIGNSIKFTERGHIYLTVHLIEEMSSPDVVTEAHSTNTLSGFPVADKRCSCESFKILNQGLSASDPSLLPTSSDLINLIISVEDTGLGIPIEAQSRVFTPFMQVRPSVSRIHGGTGIGLSISKCLVGLMKGEIGFVSKPQIGSTFSFTVVLTRAYAISNDYKSSEFHGMAALVVDHRPERAKVTKYHLNRLGIYAILEIDPNKVLPRLTSGTLTTNMVVIEKETWSNNASIWPSIISKLKGDQLDIPKLLLLVGPASSAKIMSVGSMEYISTIISKPLRGSMLQLSLRRAMGCGDGEHAQDERLPRLSLNLLLHEKQILVVDDNIVNLRVAAGALKRYGAEVTCAESGKEAIKMLKPPHKFDACFMDIQMPEMDGFEATRRIREMEADVNNLIKHGKVPFECYQDVLHLHIPILAMTADVIHATHEECLRNICKRESIEKGKSGRSTNDRLLAQVLVRLSLRHCDETYCFRGTLQSQL</sequence>
<evidence type="ECO:0000256" key="2">
    <source>
        <dbReference type="ARBA" id="ARBA00002427"/>
    </source>
</evidence>
<dbReference type="Gene3D" id="1.10.287.130">
    <property type="match status" value="1"/>
</dbReference>
<dbReference type="InterPro" id="IPR011006">
    <property type="entry name" value="CheY-like_superfamily"/>
</dbReference>
<evidence type="ECO:0000313" key="20">
    <source>
        <dbReference type="Proteomes" id="UP001222027"/>
    </source>
</evidence>
<evidence type="ECO:0000313" key="19">
    <source>
        <dbReference type="EMBL" id="KAJ8499989.1"/>
    </source>
</evidence>
<dbReference type="InterPro" id="IPR003594">
    <property type="entry name" value="HATPase_dom"/>
</dbReference>
<dbReference type="SUPFAM" id="SSF52172">
    <property type="entry name" value="CheY-like"/>
    <property type="match status" value="1"/>
</dbReference>
<dbReference type="InterPro" id="IPR036097">
    <property type="entry name" value="HisK_dim/P_sf"/>
</dbReference>
<dbReference type="FunFam" id="1.10.287.130:FF:000015">
    <property type="entry name" value="Histidine kinase 4"/>
    <property type="match status" value="1"/>
</dbReference>
<reference evidence="19 20" key="1">
    <citation type="submission" date="2022-12" db="EMBL/GenBank/DDBJ databases">
        <title>Chromosome-scale assembly of the Ensete ventricosum genome.</title>
        <authorList>
            <person name="Dussert Y."/>
            <person name="Stocks J."/>
            <person name="Wendawek A."/>
            <person name="Woldeyes F."/>
            <person name="Nichols R.A."/>
            <person name="Borrell J.S."/>
        </authorList>
    </citation>
    <scope>NUCLEOTIDE SEQUENCE [LARGE SCALE GENOMIC DNA]</scope>
    <source>
        <strain evidence="20">cv. Maze</strain>
        <tissue evidence="19">Seeds</tissue>
    </source>
</reference>
<keyword evidence="7 15" id="KW-0812">Transmembrane</keyword>
<feature type="domain" description="Response regulatory" evidence="17">
    <location>
        <begin position="853"/>
        <end position="991"/>
    </location>
</feature>
<feature type="domain" description="CHASE" evidence="18">
    <location>
        <begin position="126"/>
        <end position="352"/>
    </location>
</feature>
<keyword evidence="20" id="KW-1185">Reference proteome</keyword>
<dbReference type="GO" id="GO:0000155">
    <property type="term" value="F:phosphorelay sensor kinase activity"/>
    <property type="evidence" value="ECO:0007669"/>
    <property type="project" value="InterPro"/>
</dbReference>
<feature type="compositionally biased region" description="Basic and acidic residues" evidence="14">
    <location>
        <begin position="175"/>
        <end position="189"/>
    </location>
</feature>
<dbReference type="SUPFAM" id="SSF47384">
    <property type="entry name" value="Homodimeric domain of signal transducing histidine kinase"/>
    <property type="match status" value="1"/>
</dbReference>
<dbReference type="Pfam" id="PF24896">
    <property type="entry name" value="Receiver_CRE1"/>
    <property type="match status" value="1"/>
</dbReference>
<organism evidence="19 20">
    <name type="scientific">Ensete ventricosum</name>
    <name type="common">Abyssinian banana</name>
    <name type="synonym">Musa ensete</name>
    <dbReference type="NCBI Taxonomy" id="4639"/>
    <lineage>
        <taxon>Eukaryota</taxon>
        <taxon>Viridiplantae</taxon>
        <taxon>Streptophyta</taxon>
        <taxon>Embryophyta</taxon>
        <taxon>Tracheophyta</taxon>
        <taxon>Spermatophyta</taxon>
        <taxon>Magnoliopsida</taxon>
        <taxon>Liliopsida</taxon>
        <taxon>Zingiberales</taxon>
        <taxon>Musaceae</taxon>
        <taxon>Ensete</taxon>
    </lineage>
</organism>
<dbReference type="GO" id="GO:0009736">
    <property type="term" value="P:cytokinin-activated signaling pathway"/>
    <property type="evidence" value="ECO:0007669"/>
    <property type="project" value="UniProtKB-KW"/>
</dbReference>
<dbReference type="Gene3D" id="3.30.565.10">
    <property type="entry name" value="Histidine kinase-like ATPase, C-terminal domain"/>
    <property type="match status" value="1"/>
</dbReference>